<keyword evidence="3" id="KW-1185">Reference proteome</keyword>
<gene>
    <name evidence="2" type="ORF">CY34DRAFT_799634</name>
</gene>
<dbReference type="OrthoDB" id="3227715at2759"/>
<evidence type="ECO:0000256" key="1">
    <source>
        <dbReference type="SAM" id="MobiDB-lite"/>
    </source>
</evidence>
<protein>
    <submittedName>
        <fullName evidence="2">Uncharacterized protein</fullName>
    </submittedName>
</protein>
<feature type="region of interest" description="Disordered" evidence="1">
    <location>
        <begin position="143"/>
        <end position="180"/>
    </location>
</feature>
<feature type="region of interest" description="Disordered" evidence="1">
    <location>
        <begin position="1"/>
        <end position="43"/>
    </location>
</feature>
<accession>A0A0D0BBY5</accession>
<dbReference type="Proteomes" id="UP000054485">
    <property type="component" value="Unassembled WGS sequence"/>
</dbReference>
<organism evidence="2 3">
    <name type="scientific">Suillus luteus UH-Slu-Lm8-n1</name>
    <dbReference type="NCBI Taxonomy" id="930992"/>
    <lineage>
        <taxon>Eukaryota</taxon>
        <taxon>Fungi</taxon>
        <taxon>Dikarya</taxon>
        <taxon>Basidiomycota</taxon>
        <taxon>Agaricomycotina</taxon>
        <taxon>Agaricomycetes</taxon>
        <taxon>Agaricomycetidae</taxon>
        <taxon>Boletales</taxon>
        <taxon>Suillineae</taxon>
        <taxon>Suillaceae</taxon>
        <taxon>Suillus</taxon>
    </lineage>
</organism>
<dbReference type="STRING" id="930992.A0A0D0BBY5"/>
<evidence type="ECO:0000313" key="3">
    <source>
        <dbReference type="Proteomes" id="UP000054485"/>
    </source>
</evidence>
<name>A0A0D0BBY5_9AGAM</name>
<evidence type="ECO:0000313" key="2">
    <source>
        <dbReference type="EMBL" id="KIK47274.1"/>
    </source>
</evidence>
<dbReference type="InParanoid" id="A0A0D0BBY5"/>
<dbReference type="AlphaFoldDB" id="A0A0D0BBY5"/>
<reference evidence="3" key="2">
    <citation type="submission" date="2015-01" db="EMBL/GenBank/DDBJ databases">
        <title>Evolutionary Origins and Diversification of the Mycorrhizal Mutualists.</title>
        <authorList>
            <consortium name="DOE Joint Genome Institute"/>
            <consortium name="Mycorrhizal Genomics Consortium"/>
            <person name="Kohler A."/>
            <person name="Kuo A."/>
            <person name="Nagy L.G."/>
            <person name="Floudas D."/>
            <person name="Copeland A."/>
            <person name="Barry K.W."/>
            <person name="Cichocki N."/>
            <person name="Veneault-Fourrey C."/>
            <person name="LaButti K."/>
            <person name="Lindquist E.A."/>
            <person name="Lipzen A."/>
            <person name="Lundell T."/>
            <person name="Morin E."/>
            <person name="Murat C."/>
            <person name="Riley R."/>
            <person name="Ohm R."/>
            <person name="Sun H."/>
            <person name="Tunlid A."/>
            <person name="Henrissat B."/>
            <person name="Grigoriev I.V."/>
            <person name="Hibbett D.S."/>
            <person name="Martin F."/>
        </authorList>
    </citation>
    <scope>NUCLEOTIDE SEQUENCE [LARGE SCALE GENOMIC DNA]</scope>
    <source>
        <strain evidence="3">UH-Slu-Lm8-n1</strain>
    </source>
</reference>
<dbReference type="HOGENOM" id="CLU_089359_0_0_1"/>
<proteinExistence type="predicted"/>
<feature type="compositionally biased region" description="Low complexity" evidence="1">
    <location>
        <begin position="159"/>
        <end position="172"/>
    </location>
</feature>
<sequence>MPHTQQIHAGDPAYASPVIRPPSPASSVGTAYGPDDTSLSDSGLSQDVFEQKWIANLRLDEPKHDEVHNLKDPLIICPSDPQEQKLLFEEILRGFRQRVQQLEEDEIFQQAVINGSQIGKEQLPSADNVENLIKNMMGTSIGNEASHIQDGPWNKRNTAHATSTSSSMRTATGKGRLGQY</sequence>
<dbReference type="EMBL" id="KN835149">
    <property type="protein sequence ID" value="KIK47274.1"/>
    <property type="molecule type" value="Genomic_DNA"/>
</dbReference>
<reference evidence="2 3" key="1">
    <citation type="submission" date="2014-04" db="EMBL/GenBank/DDBJ databases">
        <authorList>
            <consortium name="DOE Joint Genome Institute"/>
            <person name="Kuo A."/>
            <person name="Ruytinx J."/>
            <person name="Rineau F."/>
            <person name="Colpaert J."/>
            <person name="Kohler A."/>
            <person name="Nagy L.G."/>
            <person name="Floudas D."/>
            <person name="Copeland A."/>
            <person name="Barry K.W."/>
            <person name="Cichocki N."/>
            <person name="Veneault-Fourrey C."/>
            <person name="LaButti K."/>
            <person name="Lindquist E.A."/>
            <person name="Lipzen A."/>
            <person name="Lundell T."/>
            <person name="Morin E."/>
            <person name="Murat C."/>
            <person name="Sun H."/>
            <person name="Tunlid A."/>
            <person name="Henrissat B."/>
            <person name="Grigoriev I.V."/>
            <person name="Hibbett D.S."/>
            <person name="Martin F."/>
            <person name="Nordberg H.P."/>
            <person name="Cantor M.N."/>
            <person name="Hua S.X."/>
        </authorList>
    </citation>
    <scope>NUCLEOTIDE SEQUENCE [LARGE SCALE GENOMIC DNA]</scope>
    <source>
        <strain evidence="2 3">UH-Slu-Lm8-n1</strain>
    </source>
</reference>